<name>A0A0R3SP61_HYMDI</name>
<dbReference type="EMBL" id="UYSG01007093">
    <property type="protein sequence ID" value="VDL59042.1"/>
    <property type="molecule type" value="Genomic_DNA"/>
</dbReference>
<proteinExistence type="predicted"/>
<reference evidence="3" key="1">
    <citation type="submission" date="2017-02" db="UniProtKB">
        <authorList>
            <consortium name="WormBaseParasite"/>
        </authorList>
    </citation>
    <scope>IDENTIFICATION</scope>
</reference>
<dbReference type="AlphaFoldDB" id="A0A0R3SP61"/>
<evidence type="ECO:0000313" key="3">
    <source>
        <dbReference type="WBParaSite" id="HDID_0000672601-mRNA-1"/>
    </source>
</evidence>
<accession>A0A0R3SP61</accession>
<protein>
    <submittedName>
        <fullName evidence="3">H15 domain-containing protein</fullName>
    </submittedName>
</protein>
<reference evidence="1 2" key="2">
    <citation type="submission" date="2018-11" db="EMBL/GenBank/DDBJ databases">
        <authorList>
            <consortium name="Pathogen Informatics"/>
        </authorList>
    </citation>
    <scope>NUCLEOTIDE SEQUENCE [LARGE SCALE GENOMIC DNA]</scope>
</reference>
<dbReference type="OrthoDB" id="6288240at2759"/>
<gene>
    <name evidence="1" type="ORF">HDID_LOCUS6724</name>
</gene>
<evidence type="ECO:0000313" key="1">
    <source>
        <dbReference type="EMBL" id="VDL59042.1"/>
    </source>
</evidence>
<sequence>MKEGSVAIKEDSNKIPLHHVTPNIWPPPNYTRLLSVRRGVVEKEVNKHPHNTKSSSLMEAIVGAMEDINKDHLIEA</sequence>
<evidence type="ECO:0000313" key="2">
    <source>
        <dbReference type="Proteomes" id="UP000274504"/>
    </source>
</evidence>
<dbReference type="WBParaSite" id="HDID_0000672601-mRNA-1">
    <property type="protein sequence ID" value="HDID_0000672601-mRNA-1"/>
    <property type="gene ID" value="HDID_0000672601"/>
</dbReference>
<organism evidence="3">
    <name type="scientific">Hymenolepis diminuta</name>
    <name type="common">Rat tapeworm</name>
    <dbReference type="NCBI Taxonomy" id="6216"/>
    <lineage>
        <taxon>Eukaryota</taxon>
        <taxon>Metazoa</taxon>
        <taxon>Spiralia</taxon>
        <taxon>Lophotrochozoa</taxon>
        <taxon>Platyhelminthes</taxon>
        <taxon>Cestoda</taxon>
        <taxon>Eucestoda</taxon>
        <taxon>Cyclophyllidea</taxon>
        <taxon>Hymenolepididae</taxon>
        <taxon>Hymenolepis</taxon>
    </lineage>
</organism>
<dbReference type="Proteomes" id="UP000274504">
    <property type="component" value="Unassembled WGS sequence"/>
</dbReference>